<evidence type="ECO:0000256" key="13">
    <source>
        <dbReference type="PROSITE-ProRule" id="PRU00169"/>
    </source>
</evidence>
<dbReference type="InterPro" id="IPR003594">
    <property type="entry name" value="HATPase_dom"/>
</dbReference>
<evidence type="ECO:0000256" key="9">
    <source>
        <dbReference type="ARBA" id="ARBA00022840"/>
    </source>
</evidence>
<dbReference type="PRINTS" id="PR00344">
    <property type="entry name" value="BCTRLSENSOR"/>
</dbReference>
<evidence type="ECO:0000256" key="7">
    <source>
        <dbReference type="ARBA" id="ARBA00022741"/>
    </source>
</evidence>
<keyword evidence="14" id="KW-0175">Coiled coil</keyword>
<dbReference type="PROSITE" id="PS50109">
    <property type="entry name" value="HIS_KIN"/>
    <property type="match status" value="1"/>
</dbReference>
<evidence type="ECO:0000259" key="17">
    <source>
        <dbReference type="PROSITE" id="PS50110"/>
    </source>
</evidence>
<evidence type="ECO:0000256" key="1">
    <source>
        <dbReference type="ARBA" id="ARBA00000085"/>
    </source>
</evidence>
<dbReference type="Proteomes" id="UP000005744">
    <property type="component" value="Unassembled WGS sequence"/>
</dbReference>
<dbReference type="EMBL" id="JH600070">
    <property type="protein sequence ID" value="EIJ41151.1"/>
    <property type="molecule type" value="Genomic_DNA"/>
</dbReference>
<evidence type="ECO:0000256" key="11">
    <source>
        <dbReference type="ARBA" id="ARBA00023012"/>
    </source>
</evidence>
<dbReference type="PROSITE" id="PS50110">
    <property type="entry name" value="RESPONSE_REGULATORY"/>
    <property type="match status" value="1"/>
</dbReference>
<keyword evidence="10 15" id="KW-1133">Transmembrane helix</keyword>
<keyword evidence="19" id="KW-1185">Reference proteome</keyword>
<evidence type="ECO:0000313" key="19">
    <source>
        <dbReference type="Proteomes" id="UP000005744"/>
    </source>
</evidence>
<feature type="domain" description="Response regulatory" evidence="17">
    <location>
        <begin position="470"/>
        <end position="586"/>
    </location>
</feature>
<dbReference type="FunFam" id="1.10.287.130:FF:000004">
    <property type="entry name" value="Ethylene receptor 1"/>
    <property type="match status" value="1"/>
</dbReference>
<feature type="modified residue" description="4-aspartylphosphate" evidence="13">
    <location>
        <position position="519"/>
    </location>
</feature>
<dbReference type="OrthoDB" id="5619532at2"/>
<feature type="domain" description="Histidine kinase" evidence="16">
    <location>
        <begin position="230"/>
        <end position="446"/>
    </location>
</feature>
<evidence type="ECO:0000256" key="3">
    <source>
        <dbReference type="ARBA" id="ARBA00012438"/>
    </source>
</evidence>
<comment type="subcellular location">
    <subcellularLocation>
        <location evidence="2">Membrane</location>
    </subcellularLocation>
</comment>
<dbReference type="PANTHER" id="PTHR43047">
    <property type="entry name" value="TWO-COMPONENT HISTIDINE PROTEIN KINASE"/>
    <property type="match status" value="1"/>
</dbReference>
<dbReference type="SUPFAM" id="SSF55874">
    <property type="entry name" value="ATPase domain of HSP90 chaperone/DNA topoisomerase II/histidine kinase"/>
    <property type="match status" value="1"/>
</dbReference>
<evidence type="ECO:0000256" key="8">
    <source>
        <dbReference type="ARBA" id="ARBA00022777"/>
    </source>
</evidence>
<dbReference type="InterPro" id="IPR003661">
    <property type="entry name" value="HisK_dim/P_dom"/>
</dbReference>
<dbReference type="Pfam" id="PF00072">
    <property type="entry name" value="Response_reg"/>
    <property type="match status" value="1"/>
</dbReference>
<organism evidence="18 19">
    <name type="scientific">Beggiatoa alba B18LD</name>
    <dbReference type="NCBI Taxonomy" id="395493"/>
    <lineage>
        <taxon>Bacteria</taxon>
        <taxon>Pseudomonadati</taxon>
        <taxon>Pseudomonadota</taxon>
        <taxon>Gammaproteobacteria</taxon>
        <taxon>Thiotrichales</taxon>
        <taxon>Thiotrichaceae</taxon>
        <taxon>Beggiatoa</taxon>
    </lineage>
</organism>
<dbReference type="InterPro" id="IPR005467">
    <property type="entry name" value="His_kinase_dom"/>
</dbReference>
<keyword evidence="9" id="KW-0067">ATP-binding</keyword>
<evidence type="ECO:0000256" key="5">
    <source>
        <dbReference type="ARBA" id="ARBA00022679"/>
    </source>
</evidence>
<dbReference type="SUPFAM" id="SSF52172">
    <property type="entry name" value="CheY-like"/>
    <property type="match status" value="1"/>
</dbReference>
<dbReference type="InterPro" id="IPR011006">
    <property type="entry name" value="CheY-like_superfamily"/>
</dbReference>
<dbReference type="SMART" id="SM00388">
    <property type="entry name" value="HisKA"/>
    <property type="match status" value="1"/>
</dbReference>
<protein>
    <recommendedName>
        <fullName evidence="3">histidine kinase</fullName>
        <ecNumber evidence="3">2.7.13.3</ecNumber>
    </recommendedName>
</protein>
<dbReference type="GO" id="GO:0016020">
    <property type="term" value="C:membrane"/>
    <property type="evidence" value="ECO:0007669"/>
    <property type="project" value="UniProtKB-SubCell"/>
</dbReference>
<dbReference type="FunFam" id="3.30.565.10:FF:000010">
    <property type="entry name" value="Sensor histidine kinase RcsC"/>
    <property type="match status" value="1"/>
</dbReference>
<reference evidence="18 19" key="1">
    <citation type="submission" date="2011-11" db="EMBL/GenBank/DDBJ databases">
        <title>Improved High-Quality Draft sequence of Beggiatoa alba B18lD.</title>
        <authorList>
            <consortium name="US DOE Joint Genome Institute"/>
            <person name="Lucas S."/>
            <person name="Han J."/>
            <person name="Lapidus A."/>
            <person name="Cheng J.-F."/>
            <person name="Goodwin L."/>
            <person name="Pitluck S."/>
            <person name="Peters L."/>
            <person name="Mikhailova N."/>
            <person name="Held B."/>
            <person name="Detter J.C."/>
            <person name="Han C."/>
            <person name="Tapia R."/>
            <person name="Land M."/>
            <person name="Hauser L."/>
            <person name="Kyrpides N."/>
            <person name="Ivanova N."/>
            <person name="Pagani I."/>
            <person name="Samuel K."/>
            <person name="Teske A."/>
            <person name="Mueller J."/>
            <person name="Woyke T."/>
        </authorList>
    </citation>
    <scope>NUCLEOTIDE SEQUENCE [LARGE SCALE GENOMIC DNA]</scope>
    <source>
        <strain evidence="18 19">B18LD</strain>
    </source>
</reference>
<dbReference type="CDD" id="cd00082">
    <property type="entry name" value="HisKA"/>
    <property type="match status" value="1"/>
</dbReference>
<dbReference type="EC" id="2.7.13.3" evidence="3"/>
<name>I3CC08_9GAMM</name>
<gene>
    <name evidence="18" type="ORF">BegalDRAFT_0229</name>
</gene>
<evidence type="ECO:0000256" key="6">
    <source>
        <dbReference type="ARBA" id="ARBA00022692"/>
    </source>
</evidence>
<evidence type="ECO:0000256" key="4">
    <source>
        <dbReference type="ARBA" id="ARBA00022553"/>
    </source>
</evidence>
<dbReference type="InterPro" id="IPR036890">
    <property type="entry name" value="HATPase_C_sf"/>
</dbReference>
<dbReference type="STRING" id="395493.BegalDRAFT_0229"/>
<dbReference type="SMART" id="SM00387">
    <property type="entry name" value="HATPase_c"/>
    <property type="match status" value="1"/>
</dbReference>
<keyword evidence="11" id="KW-0902">Two-component regulatory system</keyword>
<keyword evidence="12 15" id="KW-0472">Membrane</keyword>
<dbReference type="SMART" id="SM00448">
    <property type="entry name" value="REC"/>
    <property type="match status" value="1"/>
</dbReference>
<dbReference type="InterPro" id="IPR004358">
    <property type="entry name" value="Sig_transdc_His_kin-like_C"/>
</dbReference>
<keyword evidence="4 13" id="KW-0597">Phosphoprotein</keyword>
<keyword evidence="5" id="KW-0808">Transferase</keyword>
<feature type="coiled-coil region" evidence="14">
    <location>
        <begin position="179"/>
        <end position="223"/>
    </location>
</feature>
<dbReference type="AlphaFoldDB" id="I3CC08"/>
<keyword evidence="7" id="KW-0547">Nucleotide-binding</keyword>
<evidence type="ECO:0000259" key="16">
    <source>
        <dbReference type="PROSITE" id="PS50109"/>
    </source>
</evidence>
<dbReference type="CDD" id="cd17546">
    <property type="entry name" value="REC_hyHK_CKI1_RcsC-like"/>
    <property type="match status" value="1"/>
</dbReference>
<dbReference type="SUPFAM" id="SSF47384">
    <property type="entry name" value="Homodimeric domain of signal transducing histidine kinase"/>
    <property type="match status" value="1"/>
</dbReference>
<evidence type="ECO:0000256" key="2">
    <source>
        <dbReference type="ARBA" id="ARBA00004370"/>
    </source>
</evidence>
<dbReference type="Gene3D" id="1.10.287.130">
    <property type="match status" value="1"/>
</dbReference>
<dbReference type="Pfam" id="PF02518">
    <property type="entry name" value="HATPase_c"/>
    <property type="match status" value="1"/>
</dbReference>
<proteinExistence type="predicted"/>
<dbReference type="Pfam" id="PF00512">
    <property type="entry name" value="HisKA"/>
    <property type="match status" value="1"/>
</dbReference>
<keyword evidence="6 15" id="KW-0812">Transmembrane</keyword>
<evidence type="ECO:0000256" key="10">
    <source>
        <dbReference type="ARBA" id="ARBA00022989"/>
    </source>
</evidence>
<evidence type="ECO:0000256" key="12">
    <source>
        <dbReference type="ARBA" id="ARBA00023136"/>
    </source>
</evidence>
<keyword evidence="8 18" id="KW-0418">Kinase</keyword>
<evidence type="ECO:0000313" key="18">
    <source>
        <dbReference type="EMBL" id="EIJ41151.1"/>
    </source>
</evidence>
<dbReference type="Gene3D" id="3.30.565.10">
    <property type="entry name" value="Histidine kinase-like ATPase, C-terminal domain"/>
    <property type="match status" value="1"/>
</dbReference>
<dbReference type="GO" id="GO:0000155">
    <property type="term" value="F:phosphorelay sensor kinase activity"/>
    <property type="evidence" value="ECO:0007669"/>
    <property type="project" value="InterPro"/>
</dbReference>
<feature type="transmembrane region" description="Helical" evidence="15">
    <location>
        <begin position="142"/>
        <end position="163"/>
    </location>
</feature>
<dbReference type="RefSeq" id="WP_002682809.1">
    <property type="nucleotide sequence ID" value="NZ_JH600070.1"/>
</dbReference>
<dbReference type="InterPro" id="IPR001789">
    <property type="entry name" value="Sig_transdc_resp-reg_receiver"/>
</dbReference>
<dbReference type="CDD" id="cd16922">
    <property type="entry name" value="HATPase_EvgS-ArcB-TorS-like"/>
    <property type="match status" value="1"/>
</dbReference>
<dbReference type="InterPro" id="IPR036097">
    <property type="entry name" value="HisK_dim/P_sf"/>
</dbReference>
<evidence type="ECO:0000256" key="14">
    <source>
        <dbReference type="SAM" id="Coils"/>
    </source>
</evidence>
<sequence length="689" mass="77856">MSHYFRQGRLLILILFILLAFLTIAGSLIATHQKSLLMASEQNRITLELDLISGFIKESFLQRDYNAVSLFLSDWGQQRAYIVSIKAILKNDFELVHYQRDTPAAATFTIQKQIQFSATNGLMIEISTDLADIQHIIQTLNFQLFAIALLIVAVLGVAIWVTLRKIALIPMEQEIERRTQALREMNQDLQVAMQIAEEAQHNAEEAAVEAEEAAAKAEIANQAKSIFLANMSHELRTPLNGILGYTQILQRDTQLSGQQKKGVDVIHRCGNYLLTLINDILDLSKIEADKLELYCTDVDFNVFLDDIVALFHARAEQKGIMFIFEHLTALPVAIYADEKRLRQILINLLGNAVKFTEQGGVKFKVAYQANTVFIEIEDTGIGIPHNEISDIFLPFYQVCSITNKIEGAGLGLTITKRLVELMHGHIRVESELHKGTHFWLELPLPERETLVKSVENIAPVIKGYEGEKKVILIVDDRWENRVVLVNLLQPLGFLTIEAINGQDGLHKMALQRPDLIITDLVMPVMDGFEFTRRVHHDVMTASIPIIATSASVFEHPQEDSTLAGCNAFLAKPIQVNALFDLLKTHLKVTWIYATSSPAMALIEQNKYEEEYHVMLSIPTDLMLSIDHALELCELAKIGDINRILSVIDTLDAVSEQHAFWQEMRNLAHNFETDLIYQLLRDYVDSLQVT</sequence>
<dbReference type="GO" id="GO:0005524">
    <property type="term" value="F:ATP binding"/>
    <property type="evidence" value="ECO:0007669"/>
    <property type="project" value="UniProtKB-KW"/>
</dbReference>
<dbReference type="eggNOG" id="COG2205">
    <property type="taxonomic scope" value="Bacteria"/>
</dbReference>
<dbReference type="HOGENOM" id="CLU_000445_114_15_6"/>
<comment type="catalytic activity">
    <reaction evidence="1">
        <text>ATP + protein L-histidine = ADP + protein N-phospho-L-histidine.</text>
        <dbReference type="EC" id="2.7.13.3"/>
    </reaction>
</comment>
<dbReference type="Gene3D" id="3.40.50.2300">
    <property type="match status" value="1"/>
</dbReference>
<accession>I3CC08</accession>
<evidence type="ECO:0000256" key="15">
    <source>
        <dbReference type="SAM" id="Phobius"/>
    </source>
</evidence>